<gene>
    <name evidence="2" type="ORF">MC7420_3281</name>
</gene>
<protein>
    <submittedName>
        <fullName evidence="2">Uncharacterized protein</fullName>
    </submittedName>
</protein>
<sequence length="77" mass="8424">MATKPKILAYLISLGLIFGVAVNPATAKLSEHPSQKTSQFSKIEQPLLLKVSVTLGGVVLIGAELWWFLFSKHQSNM</sequence>
<dbReference type="STRING" id="118168.MC7420_3281"/>
<evidence type="ECO:0000313" key="2">
    <source>
        <dbReference type="EMBL" id="EDX72835.1"/>
    </source>
</evidence>
<dbReference type="RefSeq" id="WP_006103972.1">
    <property type="nucleotide sequence ID" value="NZ_DS989861.1"/>
</dbReference>
<keyword evidence="1" id="KW-0472">Membrane</keyword>
<reference evidence="2 3" key="1">
    <citation type="submission" date="2008-07" db="EMBL/GenBank/DDBJ databases">
        <authorList>
            <person name="Tandeau de Marsac N."/>
            <person name="Ferriera S."/>
            <person name="Johnson J."/>
            <person name="Kravitz S."/>
            <person name="Beeson K."/>
            <person name="Sutton G."/>
            <person name="Rogers Y.-H."/>
            <person name="Friedman R."/>
            <person name="Frazier M."/>
            <person name="Venter J.C."/>
        </authorList>
    </citation>
    <scope>NUCLEOTIDE SEQUENCE [LARGE SCALE GENOMIC DNA]</scope>
    <source>
        <strain evidence="2 3">PCC 7420</strain>
    </source>
</reference>
<evidence type="ECO:0000313" key="3">
    <source>
        <dbReference type="Proteomes" id="UP000003835"/>
    </source>
</evidence>
<dbReference type="EMBL" id="DS989861">
    <property type="protein sequence ID" value="EDX72835.1"/>
    <property type="molecule type" value="Genomic_DNA"/>
</dbReference>
<dbReference type="Proteomes" id="UP000003835">
    <property type="component" value="Unassembled WGS sequence"/>
</dbReference>
<dbReference type="AlphaFoldDB" id="B4VZ38"/>
<organism evidence="2 3">
    <name type="scientific">Coleofasciculus chthonoplastes PCC 7420</name>
    <dbReference type="NCBI Taxonomy" id="118168"/>
    <lineage>
        <taxon>Bacteria</taxon>
        <taxon>Bacillati</taxon>
        <taxon>Cyanobacteriota</taxon>
        <taxon>Cyanophyceae</taxon>
        <taxon>Coleofasciculales</taxon>
        <taxon>Coleofasciculaceae</taxon>
        <taxon>Coleofasciculus</taxon>
    </lineage>
</organism>
<name>B4VZ38_9CYAN</name>
<feature type="transmembrane region" description="Helical" evidence="1">
    <location>
        <begin position="51"/>
        <end position="70"/>
    </location>
</feature>
<dbReference type="OrthoDB" id="9800141at2"/>
<dbReference type="HOGENOM" id="CLU_178483_0_0_3"/>
<keyword evidence="1" id="KW-1133">Transmembrane helix</keyword>
<proteinExistence type="predicted"/>
<keyword evidence="1" id="KW-0812">Transmembrane</keyword>
<accession>B4VZ38</accession>
<dbReference type="eggNOG" id="COG4633">
    <property type="taxonomic scope" value="Bacteria"/>
</dbReference>
<evidence type="ECO:0000256" key="1">
    <source>
        <dbReference type="SAM" id="Phobius"/>
    </source>
</evidence>
<keyword evidence="3" id="KW-1185">Reference proteome</keyword>